<dbReference type="STRING" id="1610491.AAV94_08165"/>
<gene>
    <name evidence="1" type="ORF">AAV94_08165</name>
</gene>
<protein>
    <submittedName>
        <fullName evidence="1">Uncharacterized protein</fullName>
    </submittedName>
</protein>
<name>A0A0U1PZC6_9BURK</name>
<evidence type="ECO:0000313" key="2">
    <source>
        <dbReference type="Proteomes" id="UP000050580"/>
    </source>
</evidence>
<evidence type="ECO:0000313" key="1">
    <source>
        <dbReference type="EMBL" id="KKW67882.1"/>
    </source>
</evidence>
<dbReference type="AlphaFoldDB" id="A0A0U1PZC6"/>
<keyword evidence="2" id="KW-1185">Reference proteome</keyword>
<dbReference type="Proteomes" id="UP000050580">
    <property type="component" value="Unassembled WGS sequence"/>
</dbReference>
<sequence length="76" mass="8338">MGDPTLEGERAIEKVDVRESSLAEQIDILHGRKHGQPFLDRRDAAFGLTHGYAGSSREHRIAREPSVPTGIFAGKV</sequence>
<comment type="caution">
    <text evidence="1">The sequence shown here is derived from an EMBL/GenBank/DDBJ whole genome shotgun (WGS) entry which is preliminary data.</text>
</comment>
<reference evidence="1 2" key="1">
    <citation type="submission" date="2015-05" db="EMBL/GenBank/DDBJ databases">
        <title>Draft genome sequence of Lampropedia sp. CT6, isolated from the microbial mat of a hot water spring, located at Manikaran, India.</title>
        <authorList>
            <person name="Tripathi C."/>
            <person name="Rani P."/>
            <person name="Mahato N.K."/>
            <person name="Lal R."/>
        </authorList>
    </citation>
    <scope>NUCLEOTIDE SEQUENCE [LARGE SCALE GENOMIC DNA]</scope>
    <source>
        <strain evidence="1 2">CT6</strain>
    </source>
</reference>
<accession>A0A0U1PZC6</accession>
<dbReference type="EMBL" id="LBNQ01000024">
    <property type="protein sequence ID" value="KKW67882.1"/>
    <property type="molecule type" value="Genomic_DNA"/>
</dbReference>
<proteinExistence type="predicted"/>
<organism evidence="1 2">
    <name type="scientific">Lampropedia cohaerens</name>
    <dbReference type="NCBI Taxonomy" id="1610491"/>
    <lineage>
        <taxon>Bacteria</taxon>
        <taxon>Pseudomonadati</taxon>
        <taxon>Pseudomonadota</taxon>
        <taxon>Betaproteobacteria</taxon>
        <taxon>Burkholderiales</taxon>
        <taxon>Comamonadaceae</taxon>
        <taxon>Lampropedia</taxon>
    </lineage>
</organism>